<gene>
    <name evidence="1" type="ORF">QE152_g38685</name>
</gene>
<evidence type="ECO:0000313" key="1">
    <source>
        <dbReference type="EMBL" id="KAK9680976.1"/>
    </source>
</evidence>
<name>A0AAW1HVR0_POPJA</name>
<accession>A0AAW1HVR0</accession>
<organism evidence="1 2">
    <name type="scientific">Popillia japonica</name>
    <name type="common">Japanese beetle</name>
    <dbReference type="NCBI Taxonomy" id="7064"/>
    <lineage>
        <taxon>Eukaryota</taxon>
        <taxon>Metazoa</taxon>
        <taxon>Ecdysozoa</taxon>
        <taxon>Arthropoda</taxon>
        <taxon>Hexapoda</taxon>
        <taxon>Insecta</taxon>
        <taxon>Pterygota</taxon>
        <taxon>Neoptera</taxon>
        <taxon>Endopterygota</taxon>
        <taxon>Coleoptera</taxon>
        <taxon>Polyphaga</taxon>
        <taxon>Scarabaeiformia</taxon>
        <taxon>Scarabaeidae</taxon>
        <taxon>Rutelinae</taxon>
        <taxon>Popillia</taxon>
    </lineage>
</organism>
<dbReference type="EMBL" id="JASPKY010000856">
    <property type="protein sequence ID" value="KAK9680976.1"/>
    <property type="molecule type" value="Genomic_DNA"/>
</dbReference>
<keyword evidence="2" id="KW-1185">Reference proteome</keyword>
<dbReference type="AlphaFoldDB" id="A0AAW1HVR0"/>
<comment type="caution">
    <text evidence="1">The sequence shown here is derived from an EMBL/GenBank/DDBJ whole genome shotgun (WGS) entry which is preliminary data.</text>
</comment>
<proteinExistence type="predicted"/>
<evidence type="ECO:0000313" key="2">
    <source>
        <dbReference type="Proteomes" id="UP001458880"/>
    </source>
</evidence>
<protein>
    <submittedName>
        <fullName evidence="1">Uncharacterized protein</fullName>
    </submittedName>
</protein>
<reference evidence="1 2" key="1">
    <citation type="journal article" date="2024" name="BMC Genomics">
        <title>De novo assembly and annotation of Popillia japonica's genome with initial clues to its potential as an invasive pest.</title>
        <authorList>
            <person name="Cucini C."/>
            <person name="Boschi S."/>
            <person name="Funari R."/>
            <person name="Cardaioli E."/>
            <person name="Iannotti N."/>
            <person name="Marturano G."/>
            <person name="Paoli F."/>
            <person name="Bruttini M."/>
            <person name="Carapelli A."/>
            <person name="Frati F."/>
            <person name="Nardi F."/>
        </authorList>
    </citation>
    <scope>NUCLEOTIDE SEQUENCE [LARGE SCALE GENOMIC DNA]</scope>
    <source>
        <strain evidence="1">DMR45628</strain>
    </source>
</reference>
<dbReference type="Proteomes" id="UP001458880">
    <property type="component" value="Unassembled WGS sequence"/>
</dbReference>
<sequence length="108" mass="12792">MTDNNDNQLEKTFLKKVSEALEYLNKRKYCAADINPDLVKYIPSYTLKNLDPFPSMLLDIWPFISIDMQEEVKDLLPCLQHYERRYEDYDCVNDIPIAIKNCKKIRGL</sequence>